<dbReference type="AlphaFoldDB" id="A0A934VSN8"/>
<protein>
    <submittedName>
        <fullName evidence="8">NADH-quinone oxidoreductase subunit K</fullName>
    </submittedName>
</protein>
<comment type="subcellular location">
    <subcellularLocation>
        <location evidence="1">Cell membrane</location>
        <topology evidence="1">Multi-pass membrane protein</topology>
    </subcellularLocation>
</comment>
<dbReference type="Gene3D" id="1.10.287.3510">
    <property type="match status" value="1"/>
</dbReference>
<evidence type="ECO:0000256" key="7">
    <source>
        <dbReference type="SAM" id="Phobius"/>
    </source>
</evidence>
<dbReference type="GO" id="GO:0005886">
    <property type="term" value="C:plasma membrane"/>
    <property type="evidence" value="ECO:0007669"/>
    <property type="project" value="UniProtKB-SubCell"/>
</dbReference>
<dbReference type="Pfam" id="PF00420">
    <property type="entry name" value="Oxidored_q2"/>
    <property type="match status" value="1"/>
</dbReference>
<dbReference type="PANTHER" id="PTHR34583:SF2">
    <property type="entry name" value="ANTIPORTER SUBUNIT MNHC2-RELATED"/>
    <property type="match status" value="1"/>
</dbReference>
<feature type="transmembrane region" description="Helical" evidence="7">
    <location>
        <begin position="28"/>
        <end position="52"/>
    </location>
</feature>
<gene>
    <name evidence="8" type="ORF">JIN87_20105</name>
</gene>
<evidence type="ECO:0000256" key="3">
    <source>
        <dbReference type="ARBA" id="ARBA00022475"/>
    </source>
</evidence>
<keyword evidence="6 7" id="KW-0472">Membrane</keyword>
<proteinExistence type="inferred from homology"/>
<evidence type="ECO:0000313" key="8">
    <source>
        <dbReference type="EMBL" id="MBK1879200.1"/>
    </source>
</evidence>
<dbReference type="Proteomes" id="UP000617628">
    <property type="component" value="Unassembled WGS sequence"/>
</dbReference>
<accession>A0A934VSN8</accession>
<organism evidence="8 9">
    <name type="scientific">Pelagicoccus mobilis</name>
    <dbReference type="NCBI Taxonomy" id="415221"/>
    <lineage>
        <taxon>Bacteria</taxon>
        <taxon>Pseudomonadati</taxon>
        <taxon>Verrucomicrobiota</taxon>
        <taxon>Opitutia</taxon>
        <taxon>Puniceicoccales</taxon>
        <taxon>Pelagicoccaceae</taxon>
        <taxon>Pelagicoccus</taxon>
    </lineage>
</organism>
<evidence type="ECO:0000256" key="2">
    <source>
        <dbReference type="ARBA" id="ARBA00010388"/>
    </source>
</evidence>
<evidence type="ECO:0000256" key="1">
    <source>
        <dbReference type="ARBA" id="ARBA00004651"/>
    </source>
</evidence>
<evidence type="ECO:0000256" key="6">
    <source>
        <dbReference type="ARBA" id="ARBA00023136"/>
    </source>
</evidence>
<evidence type="ECO:0000313" key="9">
    <source>
        <dbReference type="Proteomes" id="UP000617628"/>
    </source>
</evidence>
<feature type="transmembrane region" description="Helical" evidence="7">
    <location>
        <begin position="6"/>
        <end position="21"/>
    </location>
</feature>
<comment type="similarity">
    <text evidence="2">Belongs to the CPA3 antiporters (TC 2.A.63) subunit C family.</text>
</comment>
<sequence length="115" mass="11942">MELLNAIAIGAIAAACIYSLLRRSLLKFIVGIALLSQAVNLLVFTSAGLTPAAPPIIEPGMSAPPETIADPLPQALVLTAIVIGFGLLVFTLALSRRAIEAVGSDDLNNFKNTDT</sequence>
<keyword evidence="5 7" id="KW-1133">Transmembrane helix</keyword>
<keyword evidence="3" id="KW-1003">Cell membrane</keyword>
<dbReference type="EMBL" id="JAENIL010000043">
    <property type="protein sequence ID" value="MBK1879200.1"/>
    <property type="molecule type" value="Genomic_DNA"/>
</dbReference>
<keyword evidence="9" id="KW-1185">Reference proteome</keyword>
<evidence type="ECO:0000256" key="4">
    <source>
        <dbReference type="ARBA" id="ARBA00022692"/>
    </source>
</evidence>
<dbReference type="RefSeq" id="WP_200357413.1">
    <property type="nucleotide sequence ID" value="NZ_JAENIL010000043.1"/>
</dbReference>
<evidence type="ECO:0000256" key="5">
    <source>
        <dbReference type="ARBA" id="ARBA00022989"/>
    </source>
</evidence>
<comment type="caution">
    <text evidence="8">The sequence shown here is derived from an EMBL/GenBank/DDBJ whole genome shotgun (WGS) entry which is preliminary data.</text>
</comment>
<dbReference type="InterPro" id="IPR050601">
    <property type="entry name" value="CPA3_antiporter_subunitC"/>
</dbReference>
<name>A0A934VSN8_9BACT</name>
<dbReference type="PANTHER" id="PTHR34583">
    <property type="entry name" value="ANTIPORTER SUBUNIT MNHC2-RELATED"/>
    <property type="match status" value="1"/>
</dbReference>
<reference evidence="8" key="1">
    <citation type="submission" date="2021-01" db="EMBL/GenBank/DDBJ databases">
        <title>Modified the classification status of verrucomicrobia.</title>
        <authorList>
            <person name="Feng X."/>
        </authorList>
    </citation>
    <scope>NUCLEOTIDE SEQUENCE</scope>
    <source>
        <strain evidence="8">KCTC 13126</strain>
    </source>
</reference>
<keyword evidence="4 7" id="KW-0812">Transmembrane</keyword>
<dbReference type="InterPro" id="IPR039428">
    <property type="entry name" value="NUOK/Mnh_C1-like"/>
</dbReference>
<feature type="transmembrane region" description="Helical" evidence="7">
    <location>
        <begin position="72"/>
        <end position="94"/>
    </location>
</feature>